<dbReference type="AlphaFoldDB" id="A0A2H3JGU7"/>
<evidence type="ECO:0000313" key="2">
    <source>
        <dbReference type="EMBL" id="PCH39073.1"/>
    </source>
</evidence>
<keyword evidence="3" id="KW-1185">Reference proteome</keyword>
<evidence type="ECO:0000313" key="3">
    <source>
        <dbReference type="Proteomes" id="UP000218811"/>
    </source>
</evidence>
<proteinExistence type="predicted"/>
<feature type="compositionally biased region" description="Basic residues" evidence="1">
    <location>
        <begin position="89"/>
        <end position="105"/>
    </location>
</feature>
<organism evidence="2 3">
    <name type="scientific">Wolfiporia cocos (strain MD-104)</name>
    <name type="common">Brown rot fungus</name>
    <dbReference type="NCBI Taxonomy" id="742152"/>
    <lineage>
        <taxon>Eukaryota</taxon>
        <taxon>Fungi</taxon>
        <taxon>Dikarya</taxon>
        <taxon>Basidiomycota</taxon>
        <taxon>Agaricomycotina</taxon>
        <taxon>Agaricomycetes</taxon>
        <taxon>Polyporales</taxon>
        <taxon>Phaeolaceae</taxon>
        <taxon>Wolfiporia</taxon>
    </lineage>
</organism>
<reference evidence="2 3" key="1">
    <citation type="journal article" date="2012" name="Science">
        <title>The Paleozoic origin of enzymatic lignin decomposition reconstructed from 31 fungal genomes.</title>
        <authorList>
            <person name="Floudas D."/>
            <person name="Binder M."/>
            <person name="Riley R."/>
            <person name="Barry K."/>
            <person name="Blanchette R.A."/>
            <person name="Henrissat B."/>
            <person name="Martinez A.T."/>
            <person name="Otillar R."/>
            <person name="Spatafora J.W."/>
            <person name="Yadav J.S."/>
            <person name="Aerts A."/>
            <person name="Benoit I."/>
            <person name="Boyd A."/>
            <person name="Carlson A."/>
            <person name="Copeland A."/>
            <person name="Coutinho P.M."/>
            <person name="de Vries R.P."/>
            <person name="Ferreira P."/>
            <person name="Findley K."/>
            <person name="Foster B."/>
            <person name="Gaskell J."/>
            <person name="Glotzer D."/>
            <person name="Gorecki P."/>
            <person name="Heitman J."/>
            <person name="Hesse C."/>
            <person name="Hori C."/>
            <person name="Igarashi K."/>
            <person name="Jurgens J.A."/>
            <person name="Kallen N."/>
            <person name="Kersten P."/>
            <person name="Kohler A."/>
            <person name="Kuees U."/>
            <person name="Kumar T.K.A."/>
            <person name="Kuo A."/>
            <person name="LaButti K."/>
            <person name="Larrondo L.F."/>
            <person name="Lindquist E."/>
            <person name="Ling A."/>
            <person name="Lombard V."/>
            <person name="Lucas S."/>
            <person name="Lundell T."/>
            <person name="Martin R."/>
            <person name="McLaughlin D.J."/>
            <person name="Morgenstern I."/>
            <person name="Morin E."/>
            <person name="Murat C."/>
            <person name="Nagy L.G."/>
            <person name="Nolan M."/>
            <person name="Ohm R.A."/>
            <person name="Patyshakuliyeva A."/>
            <person name="Rokas A."/>
            <person name="Ruiz-Duenas F.J."/>
            <person name="Sabat G."/>
            <person name="Salamov A."/>
            <person name="Samejima M."/>
            <person name="Schmutz J."/>
            <person name="Slot J.C."/>
            <person name="St John F."/>
            <person name="Stenlid J."/>
            <person name="Sun H."/>
            <person name="Sun S."/>
            <person name="Syed K."/>
            <person name="Tsang A."/>
            <person name="Wiebenga A."/>
            <person name="Young D."/>
            <person name="Pisabarro A."/>
            <person name="Eastwood D.C."/>
            <person name="Martin F."/>
            <person name="Cullen D."/>
            <person name="Grigoriev I.V."/>
            <person name="Hibbett D.S."/>
        </authorList>
    </citation>
    <scope>NUCLEOTIDE SEQUENCE [LARGE SCALE GENOMIC DNA]</scope>
    <source>
        <strain evidence="2 3">MD-104</strain>
    </source>
</reference>
<feature type="compositionally biased region" description="Low complexity" evidence="1">
    <location>
        <begin position="74"/>
        <end position="88"/>
    </location>
</feature>
<feature type="region of interest" description="Disordered" evidence="1">
    <location>
        <begin position="72"/>
        <end position="151"/>
    </location>
</feature>
<accession>A0A2H3JGU7</accession>
<evidence type="ECO:0000256" key="1">
    <source>
        <dbReference type="SAM" id="MobiDB-lite"/>
    </source>
</evidence>
<dbReference type="Proteomes" id="UP000218811">
    <property type="component" value="Unassembled WGS sequence"/>
</dbReference>
<gene>
    <name evidence="2" type="ORF">WOLCODRAFT_167795</name>
</gene>
<feature type="compositionally biased region" description="Low complexity" evidence="1">
    <location>
        <begin position="106"/>
        <end position="125"/>
    </location>
</feature>
<protein>
    <submittedName>
        <fullName evidence="2">Uncharacterized protein</fullName>
    </submittedName>
</protein>
<dbReference type="EMBL" id="KB467954">
    <property type="protein sequence ID" value="PCH39073.1"/>
    <property type="molecule type" value="Genomic_DNA"/>
</dbReference>
<sequence length="151" mass="16121">MFDIVQTELCIKSHIYCMSKCSSTPHSCPTSPRSHLFRRQGTTVAAPATMVFPAFPIKLNVSVNVNNIHKTIRHSSSSSSHPSSSSSHSHSHSHSASHTHSHSHSKPSSSSTSKKPSASKSSAPAKDGHHHTHKSSSSTAKSTAKKAPSKH</sequence>
<name>A0A2H3JGU7_WOLCO</name>